<dbReference type="Proteomes" id="UP000250235">
    <property type="component" value="Unassembled WGS sequence"/>
</dbReference>
<proteinExistence type="predicted"/>
<protein>
    <submittedName>
        <fullName evidence="1">Uncharacterized protein</fullName>
    </submittedName>
</protein>
<name>A0A2Z7AFE4_9LAMI</name>
<accession>A0A2Z7AFE4</accession>
<dbReference type="EMBL" id="KV018111">
    <property type="protein sequence ID" value="KZV17651.1"/>
    <property type="molecule type" value="Genomic_DNA"/>
</dbReference>
<sequence length="755" mass="84131">MEETETAESEQPLETSVGEETVVEGQAVVKGDELEHKFNFSYEEFAARQAYRLENQPISPIRSTTRNETPLSACTRRTDEISTNGFSSSNWPETNFRRRRATAAAAHDGRWLVSEEGAAKARDTASRGPTIIVAPESQFRTCPMDHDSIGYPRMSASGESSTTMHRLLHASGSHPIPTPYDPNTTKTSDLSTRQMGLIHSTNGNHLESPKKGSSIDHQVTIYLHAQNITMFPTNETWIDASTDSFVTEPVAGMELADVIPTVEEKTSADEAMTLEEILLKIPDGFSLPSTTGEVTKIQLGKSISIPGVDEGDSYKASIPKIPAADKGKAPLLERDPIKAIPSKEIFYLIIANINFLVQLRETVIHEVDRFFNSFSFKKLANLKIEEIYAKEELVLSWAEADSTRVAFHRRMYILTKYRELLIRKFLEVRKSNFVPSDGSSATDLKVLDWLPDLHLFVLEELKEQPVSEFGFRRSTVTSLGWSQLCAAFLRYSLFGGFSTVDIHNFVSAISLDRSVFREPTNLDSVVQRAPLLLLTDSGTQEDLIVHMVINQRPDSPSTSANSSMRFDEDDTTATQFSLPAISTDLTEAFAQLHASDRAYRALLNNICKDIHDQKILMSLDVLTSQQKLSTQVTAIALDNADIRKEVKEQRSILTDLDGQVATVRSELLDFCVKAEENHLNLSTQLGFLVDYINRGGDAKKGECGSSSQPQPPPDDQSVSYRIKDFDQIRVLEQLGYRVSLFSLSGHVYTVESALE</sequence>
<reference evidence="1 2" key="1">
    <citation type="journal article" date="2015" name="Proc. Natl. Acad. Sci. U.S.A.">
        <title>The resurrection genome of Boea hygrometrica: A blueprint for survival of dehydration.</title>
        <authorList>
            <person name="Xiao L."/>
            <person name="Yang G."/>
            <person name="Zhang L."/>
            <person name="Yang X."/>
            <person name="Zhao S."/>
            <person name="Ji Z."/>
            <person name="Zhou Q."/>
            <person name="Hu M."/>
            <person name="Wang Y."/>
            <person name="Chen M."/>
            <person name="Xu Y."/>
            <person name="Jin H."/>
            <person name="Xiao X."/>
            <person name="Hu G."/>
            <person name="Bao F."/>
            <person name="Hu Y."/>
            <person name="Wan P."/>
            <person name="Li L."/>
            <person name="Deng X."/>
            <person name="Kuang T."/>
            <person name="Xiang C."/>
            <person name="Zhu J.K."/>
            <person name="Oliver M.J."/>
            <person name="He Y."/>
        </authorList>
    </citation>
    <scope>NUCLEOTIDE SEQUENCE [LARGE SCALE GENOMIC DNA]</scope>
    <source>
        <strain evidence="2">cv. XS01</strain>
    </source>
</reference>
<evidence type="ECO:0000313" key="1">
    <source>
        <dbReference type="EMBL" id="KZV17651.1"/>
    </source>
</evidence>
<evidence type="ECO:0000313" key="2">
    <source>
        <dbReference type="Proteomes" id="UP000250235"/>
    </source>
</evidence>
<gene>
    <name evidence="1" type="ORF">F511_25422</name>
</gene>
<keyword evidence="2" id="KW-1185">Reference proteome</keyword>
<organism evidence="1 2">
    <name type="scientific">Dorcoceras hygrometricum</name>
    <dbReference type="NCBI Taxonomy" id="472368"/>
    <lineage>
        <taxon>Eukaryota</taxon>
        <taxon>Viridiplantae</taxon>
        <taxon>Streptophyta</taxon>
        <taxon>Embryophyta</taxon>
        <taxon>Tracheophyta</taxon>
        <taxon>Spermatophyta</taxon>
        <taxon>Magnoliopsida</taxon>
        <taxon>eudicotyledons</taxon>
        <taxon>Gunneridae</taxon>
        <taxon>Pentapetalae</taxon>
        <taxon>asterids</taxon>
        <taxon>lamiids</taxon>
        <taxon>Lamiales</taxon>
        <taxon>Gesneriaceae</taxon>
        <taxon>Didymocarpoideae</taxon>
        <taxon>Trichosporeae</taxon>
        <taxon>Loxocarpinae</taxon>
        <taxon>Dorcoceras</taxon>
    </lineage>
</organism>
<dbReference type="AlphaFoldDB" id="A0A2Z7AFE4"/>